<keyword evidence="3" id="KW-1185">Reference proteome</keyword>
<accession>A0AAV5V0Z5</accession>
<dbReference type="AlphaFoldDB" id="A0AAV5V0Z5"/>
<organism evidence="2 3">
    <name type="scientific">Pristionchus fissidentatus</name>
    <dbReference type="NCBI Taxonomy" id="1538716"/>
    <lineage>
        <taxon>Eukaryota</taxon>
        <taxon>Metazoa</taxon>
        <taxon>Ecdysozoa</taxon>
        <taxon>Nematoda</taxon>
        <taxon>Chromadorea</taxon>
        <taxon>Rhabditida</taxon>
        <taxon>Rhabditina</taxon>
        <taxon>Diplogasteromorpha</taxon>
        <taxon>Diplogasteroidea</taxon>
        <taxon>Neodiplogasteridae</taxon>
        <taxon>Pristionchus</taxon>
    </lineage>
</organism>
<feature type="chain" id="PRO_5043641317" evidence="1">
    <location>
        <begin position="33"/>
        <end position="90"/>
    </location>
</feature>
<dbReference type="EMBL" id="BTSY01000002">
    <property type="protein sequence ID" value="GMT13201.1"/>
    <property type="molecule type" value="Genomic_DNA"/>
</dbReference>
<evidence type="ECO:0000256" key="1">
    <source>
        <dbReference type="SAM" id="SignalP"/>
    </source>
</evidence>
<comment type="caution">
    <text evidence="2">The sequence shown here is derived from an EMBL/GenBank/DDBJ whole genome shotgun (WGS) entry which is preliminary data.</text>
</comment>
<dbReference type="Proteomes" id="UP001432322">
    <property type="component" value="Unassembled WGS sequence"/>
</dbReference>
<feature type="non-terminal residue" evidence="2">
    <location>
        <position position="1"/>
    </location>
</feature>
<evidence type="ECO:0000313" key="2">
    <source>
        <dbReference type="EMBL" id="GMT13201.1"/>
    </source>
</evidence>
<evidence type="ECO:0000313" key="3">
    <source>
        <dbReference type="Proteomes" id="UP001432322"/>
    </source>
</evidence>
<name>A0AAV5V0Z5_9BILA</name>
<sequence>WSHLPRSRRRSHAVLLLLRALRLLLLLQRLNKKKNQAEIQPDRQLRRYWMQRRRVSLPLSVAALLHSLRGEPHLRLRGRPRAHRRHSKEF</sequence>
<reference evidence="2" key="1">
    <citation type="submission" date="2023-10" db="EMBL/GenBank/DDBJ databases">
        <title>Genome assembly of Pristionchus species.</title>
        <authorList>
            <person name="Yoshida K."/>
            <person name="Sommer R.J."/>
        </authorList>
    </citation>
    <scope>NUCLEOTIDE SEQUENCE</scope>
    <source>
        <strain evidence="2">RS5133</strain>
    </source>
</reference>
<proteinExistence type="predicted"/>
<gene>
    <name evidence="2" type="ORF">PFISCL1PPCAC_4498</name>
</gene>
<feature type="non-terminal residue" evidence="2">
    <location>
        <position position="90"/>
    </location>
</feature>
<protein>
    <submittedName>
        <fullName evidence="2">Uncharacterized protein</fullName>
    </submittedName>
</protein>
<keyword evidence="1" id="KW-0732">Signal</keyword>
<feature type="signal peptide" evidence="1">
    <location>
        <begin position="1"/>
        <end position="32"/>
    </location>
</feature>